<feature type="transmembrane region" description="Helical" evidence="1">
    <location>
        <begin position="12"/>
        <end position="31"/>
    </location>
</feature>
<organism evidence="2 3">
    <name type="scientific">Rhodanobacter aciditrophus</name>
    <dbReference type="NCBI Taxonomy" id="1623218"/>
    <lineage>
        <taxon>Bacteria</taxon>
        <taxon>Pseudomonadati</taxon>
        <taxon>Pseudomonadota</taxon>
        <taxon>Gammaproteobacteria</taxon>
        <taxon>Lysobacterales</taxon>
        <taxon>Rhodanobacteraceae</taxon>
        <taxon>Rhodanobacter</taxon>
    </lineage>
</organism>
<accession>A0ABW4B4C4</accession>
<dbReference type="RefSeq" id="WP_377369309.1">
    <property type="nucleotide sequence ID" value="NZ_JBHTMN010000018.1"/>
</dbReference>
<dbReference type="Proteomes" id="UP001597059">
    <property type="component" value="Unassembled WGS sequence"/>
</dbReference>
<gene>
    <name evidence="2" type="ORF">ACFQ45_15490</name>
</gene>
<reference evidence="3" key="1">
    <citation type="journal article" date="2019" name="Int. J. Syst. Evol. Microbiol.">
        <title>The Global Catalogue of Microorganisms (GCM) 10K type strain sequencing project: providing services to taxonomists for standard genome sequencing and annotation.</title>
        <authorList>
            <consortium name="The Broad Institute Genomics Platform"/>
            <consortium name="The Broad Institute Genome Sequencing Center for Infectious Disease"/>
            <person name="Wu L."/>
            <person name="Ma J."/>
        </authorList>
    </citation>
    <scope>NUCLEOTIDE SEQUENCE [LARGE SCALE GENOMIC DNA]</scope>
    <source>
        <strain evidence="3">JCM 30774</strain>
    </source>
</reference>
<comment type="caution">
    <text evidence="2">The sequence shown here is derived from an EMBL/GenBank/DDBJ whole genome shotgun (WGS) entry which is preliminary data.</text>
</comment>
<keyword evidence="1" id="KW-0812">Transmembrane</keyword>
<keyword evidence="3" id="KW-1185">Reference proteome</keyword>
<protein>
    <submittedName>
        <fullName evidence="2">Uncharacterized protein</fullName>
    </submittedName>
</protein>
<evidence type="ECO:0000313" key="3">
    <source>
        <dbReference type="Proteomes" id="UP001597059"/>
    </source>
</evidence>
<keyword evidence="1" id="KW-1133">Transmembrane helix</keyword>
<evidence type="ECO:0000313" key="2">
    <source>
        <dbReference type="EMBL" id="MFD1384771.1"/>
    </source>
</evidence>
<proteinExistence type="predicted"/>
<keyword evidence="1" id="KW-0472">Membrane</keyword>
<dbReference type="EMBL" id="JBHTMN010000018">
    <property type="protein sequence ID" value="MFD1384771.1"/>
    <property type="molecule type" value="Genomic_DNA"/>
</dbReference>
<name>A0ABW4B4C4_9GAMM</name>
<evidence type="ECO:0000256" key="1">
    <source>
        <dbReference type="SAM" id="Phobius"/>
    </source>
</evidence>
<sequence length="295" mass="32457">MTPSRVRGFLMVEVLVGLALIAVVFGTLIPLTRVLSDSGKTQESLLANMALQRGVEDQFYAQWQRLGRFGCSDDGRTIEIGSSFNRPKGIAESSFEHQSDWLRGADVGSCAAYGQLEGDKLSVRLPCDGISIGQRLQVSACSGSQQATVLAQADGAFVASIKGNQQGLNNTVLVGTLSDFYWYLAKGKLEQNALWRKPERGGNGIELFPNLHAMRIYPILDRDQDGRSDEIVTRYGIYPVSEMMGLLIEYLIQLPECQMKPSSEQTHRTLRGDTWRFDESCRSVGSLIVPMGGVL</sequence>